<sequence length="92" mass="9390">MKASLMASGSDSAPGLSQYFKLSRPQQCRIGQILDVVIGDIGGGGIGSGIGGSTGYDGVGSLYIGGDDVQIVLFVRLELAVVFILDLIGDNV</sequence>
<dbReference type="Proteomes" id="UP001066276">
    <property type="component" value="Chromosome 4_2"/>
</dbReference>
<protein>
    <submittedName>
        <fullName evidence="1">Uncharacterized protein</fullName>
    </submittedName>
</protein>
<keyword evidence="2" id="KW-1185">Reference proteome</keyword>
<accession>A0AAV7SIQ8</accession>
<organism evidence="1 2">
    <name type="scientific">Pleurodeles waltl</name>
    <name type="common">Iberian ribbed newt</name>
    <dbReference type="NCBI Taxonomy" id="8319"/>
    <lineage>
        <taxon>Eukaryota</taxon>
        <taxon>Metazoa</taxon>
        <taxon>Chordata</taxon>
        <taxon>Craniata</taxon>
        <taxon>Vertebrata</taxon>
        <taxon>Euteleostomi</taxon>
        <taxon>Amphibia</taxon>
        <taxon>Batrachia</taxon>
        <taxon>Caudata</taxon>
        <taxon>Salamandroidea</taxon>
        <taxon>Salamandridae</taxon>
        <taxon>Pleurodelinae</taxon>
        <taxon>Pleurodeles</taxon>
    </lineage>
</organism>
<name>A0AAV7SIQ8_PLEWA</name>
<gene>
    <name evidence="1" type="ORF">NDU88_004403</name>
</gene>
<dbReference type="EMBL" id="JANPWB010000008">
    <property type="protein sequence ID" value="KAJ1163956.1"/>
    <property type="molecule type" value="Genomic_DNA"/>
</dbReference>
<dbReference type="AlphaFoldDB" id="A0AAV7SIQ8"/>
<evidence type="ECO:0000313" key="2">
    <source>
        <dbReference type="Proteomes" id="UP001066276"/>
    </source>
</evidence>
<evidence type="ECO:0000313" key="1">
    <source>
        <dbReference type="EMBL" id="KAJ1163956.1"/>
    </source>
</evidence>
<reference evidence="1" key="1">
    <citation type="journal article" date="2022" name="bioRxiv">
        <title>Sequencing and chromosome-scale assembly of the giantPleurodeles waltlgenome.</title>
        <authorList>
            <person name="Brown T."/>
            <person name="Elewa A."/>
            <person name="Iarovenko S."/>
            <person name="Subramanian E."/>
            <person name="Araus A.J."/>
            <person name="Petzold A."/>
            <person name="Susuki M."/>
            <person name="Suzuki K.-i.T."/>
            <person name="Hayashi T."/>
            <person name="Toyoda A."/>
            <person name="Oliveira C."/>
            <person name="Osipova E."/>
            <person name="Leigh N.D."/>
            <person name="Simon A."/>
            <person name="Yun M.H."/>
        </authorList>
    </citation>
    <scope>NUCLEOTIDE SEQUENCE</scope>
    <source>
        <strain evidence="1">20211129_DDA</strain>
        <tissue evidence="1">Liver</tissue>
    </source>
</reference>
<comment type="caution">
    <text evidence="1">The sequence shown here is derived from an EMBL/GenBank/DDBJ whole genome shotgun (WGS) entry which is preliminary data.</text>
</comment>
<proteinExistence type="predicted"/>